<sequence length="748" mass="84787">MRPGTVALSPFHLCTTTKRTKRTPARTSRTMTLAFDQLKIKKHQDQVLTDRLKLYEALLQEQGIDPSKLPNTPNSEPPRRSSHTVAEVPEESQVPTPSSIESEPRRCIDTAQLVHGQGRSKFVENSLWTRVAEKFHDPEDALEDSSNDASDLEASDDDFKFVVSCQPKSNSRPRHPPPDRIHQLWQIFIENVDPLTKVVHVPTLRPAIQKAVSNIRTIPRSLEVLMFAIYGAAVMTLKDDDCKQEFGELRKTLLSRYISATEAALSRANFMGTTNPVVLQALVLHLHSVRDIYEPRALWSLTGVAVRIAQGMGLERDGVFLGLPPFETEMRRRIWWLLKTHDFRTAELCGLAKFRDLDTGAESTKWPTNVNDDQLYPGMPSPPAESNKLTDMAFVAMRYELTNFAAARIASFRQQGIDSSQWNLHATGSDRAKIDGAFRELEGILETKYIRYCDPSQPLHLMTMLMARSAMNIVRFLTHHPRRWASIEQTPVSERQWVWEICIKLLEQHNMVQSNPQLKQFAWNAAYSLQWHAFIHVLDTLRAFSLLVDAEKAWQLIGKTYENNPDMVFDTKKPTHVAVGNLCLKAYSAREATSQNTNIGPPPTPEFIVQLRQQREVAKAKRQARDAKSSQLNDRDSHGQANTREAGPRPDARVIFSDDTVESMYLPQNTTSYLPGVTQTGGATQDDPFWFINGFDNSQVGNTDDVMNMELDFMLAQDPSLGDNATQTITWEQWDAWLADSNVMRPLL</sequence>
<evidence type="ECO:0000256" key="1">
    <source>
        <dbReference type="ARBA" id="ARBA00004123"/>
    </source>
</evidence>
<dbReference type="GO" id="GO:0003677">
    <property type="term" value="F:DNA binding"/>
    <property type="evidence" value="ECO:0007669"/>
    <property type="project" value="InterPro"/>
</dbReference>
<evidence type="ECO:0000313" key="5">
    <source>
        <dbReference type="EMBL" id="KAK0510483.1"/>
    </source>
</evidence>
<evidence type="ECO:0000313" key="6">
    <source>
        <dbReference type="Proteomes" id="UP001166286"/>
    </source>
</evidence>
<feature type="region of interest" description="Disordered" evidence="3">
    <location>
        <begin position="613"/>
        <end position="653"/>
    </location>
</feature>
<dbReference type="InterPro" id="IPR007219">
    <property type="entry name" value="XnlR_reg_dom"/>
</dbReference>
<comment type="subcellular location">
    <subcellularLocation>
        <location evidence="1">Nucleus</location>
    </subcellularLocation>
</comment>
<dbReference type="InterPro" id="IPR050613">
    <property type="entry name" value="Sec_Metabolite_Reg"/>
</dbReference>
<dbReference type="GO" id="GO:0008270">
    <property type="term" value="F:zinc ion binding"/>
    <property type="evidence" value="ECO:0007669"/>
    <property type="project" value="InterPro"/>
</dbReference>
<protein>
    <recommendedName>
        <fullName evidence="4">Xylanolytic transcriptional activator regulatory domain-containing protein</fullName>
    </recommendedName>
</protein>
<comment type="caution">
    <text evidence="5">The sequence shown here is derived from an EMBL/GenBank/DDBJ whole genome shotgun (WGS) entry which is preliminary data.</text>
</comment>
<dbReference type="AlphaFoldDB" id="A0AA39QWI2"/>
<feature type="region of interest" description="Disordered" evidence="3">
    <location>
        <begin position="64"/>
        <end position="105"/>
    </location>
</feature>
<dbReference type="Proteomes" id="UP001166286">
    <property type="component" value="Unassembled WGS sequence"/>
</dbReference>
<keyword evidence="6" id="KW-1185">Reference proteome</keyword>
<dbReference type="PANTHER" id="PTHR31001">
    <property type="entry name" value="UNCHARACTERIZED TRANSCRIPTIONAL REGULATORY PROTEIN"/>
    <property type="match status" value="1"/>
</dbReference>
<dbReference type="SMART" id="SM00906">
    <property type="entry name" value="Fungal_trans"/>
    <property type="match status" value="1"/>
</dbReference>
<proteinExistence type="predicted"/>
<keyword evidence="2" id="KW-0539">Nucleus</keyword>
<dbReference type="GO" id="GO:0006351">
    <property type="term" value="P:DNA-templated transcription"/>
    <property type="evidence" value="ECO:0007669"/>
    <property type="project" value="InterPro"/>
</dbReference>
<accession>A0AA39QWI2</accession>
<feature type="compositionally biased region" description="Basic and acidic residues" evidence="3">
    <location>
        <begin position="613"/>
        <end position="638"/>
    </location>
</feature>
<dbReference type="Pfam" id="PF04082">
    <property type="entry name" value="Fungal_trans"/>
    <property type="match status" value="1"/>
</dbReference>
<evidence type="ECO:0000259" key="4">
    <source>
        <dbReference type="SMART" id="SM00906"/>
    </source>
</evidence>
<reference evidence="5" key="1">
    <citation type="submission" date="2023-03" db="EMBL/GenBank/DDBJ databases">
        <title>Complete genome of Cladonia borealis.</title>
        <authorList>
            <person name="Park H."/>
        </authorList>
    </citation>
    <scope>NUCLEOTIDE SEQUENCE</scope>
    <source>
        <strain evidence="5">ANT050790</strain>
    </source>
</reference>
<feature type="domain" description="Xylanolytic transcriptional activator regulatory" evidence="4">
    <location>
        <begin position="298"/>
        <end position="373"/>
    </location>
</feature>
<gene>
    <name evidence="5" type="ORF">JMJ35_006915</name>
</gene>
<dbReference type="PANTHER" id="PTHR31001:SF85">
    <property type="entry name" value="ZN(II)2CYS6 TRANSCRIPTION FACTOR (EUROFUNG)"/>
    <property type="match status" value="1"/>
</dbReference>
<organism evidence="5 6">
    <name type="scientific">Cladonia borealis</name>
    <dbReference type="NCBI Taxonomy" id="184061"/>
    <lineage>
        <taxon>Eukaryota</taxon>
        <taxon>Fungi</taxon>
        <taxon>Dikarya</taxon>
        <taxon>Ascomycota</taxon>
        <taxon>Pezizomycotina</taxon>
        <taxon>Lecanoromycetes</taxon>
        <taxon>OSLEUM clade</taxon>
        <taxon>Lecanoromycetidae</taxon>
        <taxon>Lecanorales</taxon>
        <taxon>Lecanorineae</taxon>
        <taxon>Cladoniaceae</taxon>
        <taxon>Cladonia</taxon>
    </lineage>
</organism>
<evidence type="ECO:0000256" key="2">
    <source>
        <dbReference type="ARBA" id="ARBA00023242"/>
    </source>
</evidence>
<dbReference type="GO" id="GO:0005634">
    <property type="term" value="C:nucleus"/>
    <property type="evidence" value="ECO:0007669"/>
    <property type="project" value="UniProtKB-SubCell"/>
</dbReference>
<dbReference type="CDD" id="cd12148">
    <property type="entry name" value="fungal_TF_MHR"/>
    <property type="match status" value="1"/>
</dbReference>
<name>A0AA39QWI2_9LECA</name>
<dbReference type="EMBL" id="JAFEKC020000015">
    <property type="protein sequence ID" value="KAK0510483.1"/>
    <property type="molecule type" value="Genomic_DNA"/>
</dbReference>
<evidence type="ECO:0000256" key="3">
    <source>
        <dbReference type="SAM" id="MobiDB-lite"/>
    </source>
</evidence>